<feature type="region of interest" description="Disordered" evidence="1">
    <location>
        <begin position="162"/>
        <end position="201"/>
    </location>
</feature>
<evidence type="ECO:0000313" key="3">
    <source>
        <dbReference type="Proteomes" id="UP000483004"/>
    </source>
</evidence>
<dbReference type="Gene3D" id="1.10.357.10">
    <property type="entry name" value="Tetracycline Repressor, domain 2"/>
    <property type="match status" value="1"/>
</dbReference>
<dbReference type="InterPro" id="IPR009057">
    <property type="entry name" value="Homeodomain-like_sf"/>
</dbReference>
<reference evidence="2 3" key="1">
    <citation type="submission" date="2019-09" db="EMBL/GenBank/DDBJ databases">
        <title>Actinomadura physcomitrii sp. nov., a novel actinomycete isolated from moss [Physcomitrium sphaericum (Ludw) Fuernr].</title>
        <authorList>
            <person name="Liu C."/>
            <person name="Zhuang X."/>
        </authorList>
    </citation>
    <scope>NUCLEOTIDE SEQUENCE [LARGE SCALE GENOMIC DNA]</scope>
    <source>
        <strain evidence="2 3">CYP1-1B</strain>
    </source>
</reference>
<keyword evidence="3" id="KW-1185">Reference proteome</keyword>
<feature type="region of interest" description="Disordered" evidence="1">
    <location>
        <begin position="22"/>
        <end position="63"/>
    </location>
</feature>
<dbReference type="AlphaFoldDB" id="A0A6L3W1Q4"/>
<comment type="caution">
    <text evidence="2">The sequence shown here is derived from an EMBL/GenBank/DDBJ whole genome shotgun (WGS) entry which is preliminary data.</text>
</comment>
<dbReference type="SUPFAM" id="SSF46689">
    <property type="entry name" value="Homeodomain-like"/>
    <property type="match status" value="1"/>
</dbReference>
<organism evidence="2 3">
    <name type="scientific">Actinomadura montaniterrae</name>
    <dbReference type="NCBI Taxonomy" id="1803903"/>
    <lineage>
        <taxon>Bacteria</taxon>
        <taxon>Bacillati</taxon>
        <taxon>Actinomycetota</taxon>
        <taxon>Actinomycetes</taxon>
        <taxon>Streptosporangiales</taxon>
        <taxon>Thermomonosporaceae</taxon>
        <taxon>Actinomadura</taxon>
    </lineage>
</organism>
<dbReference type="EMBL" id="WBMR01000003">
    <property type="protein sequence ID" value="KAB2388833.1"/>
    <property type="molecule type" value="Genomic_DNA"/>
</dbReference>
<feature type="compositionally biased region" description="Basic and acidic residues" evidence="1">
    <location>
        <begin position="38"/>
        <end position="48"/>
    </location>
</feature>
<gene>
    <name evidence="2" type="ORF">F9B16_02650</name>
</gene>
<protein>
    <submittedName>
        <fullName evidence="2">Helix-turn-helix transcriptional regulator</fullName>
    </submittedName>
</protein>
<feature type="compositionally biased region" description="Basic residues" evidence="1">
    <location>
        <begin position="191"/>
        <end position="201"/>
    </location>
</feature>
<evidence type="ECO:0000313" key="2">
    <source>
        <dbReference type="EMBL" id="KAB2388833.1"/>
    </source>
</evidence>
<name>A0A6L3W1Q4_9ACTN</name>
<sequence>MWRSADCVVAQRAETTGHVLARQRAEGPDPPLLSDRPCLVDRTRRSQREPSGGSSPLSRALGGRRPCRAVFRSPLRSSRAVPRDGYAPASLDAVCEGAGMTERSLYHFRGKRELCEAVFKEEARHHRARRHRNGHAGRALGGDEAALKRVNKQLVVHRWVEGAGPVNNGPPRPRRSVRAHDAARRQGAVCPRRHRGRPAQP</sequence>
<dbReference type="Proteomes" id="UP000483004">
    <property type="component" value="Unassembled WGS sequence"/>
</dbReference>
<accession>A0A6L3W1Q4</accession>
<proteinExistence type="predicted"/>
<evidence type="ECO:0000256" key="1">
    <source>
        <dbReference type="SAM" id="MobiDB-lite"/>
    </source>
</evidence>